<reference evidence="3 4" key="1">
    <citation type="submission" date="2015-08" db="EMBL/GenBank/DDBJ databases">
        <authorList>
            <person name="Babu N.S."/>
            <person name="Beckwith C.J."/>
            <person name="Beseler K.G."/>
            <person name="Brison A."/>
            <person name="Carone J.V."/>
            <person name="Caskin T.P."/>
            <person name="Diamond M."/>
            <person name="Durham M.E."/>
            <person name="Foxe J.M."/>
            <person name="Go M."/>
            <person name="Henderson B.A."/>
            <person name="Jones I.B."/>
            <person name="McGettigan J.A."/>
            <person name="Micheletti S.J."/>
            <person name="Nasrallah M.E."/>
            <person name="Ortiz D."/>
            <person name="Piller C.R."/>
            <person name="Privatt S.R."/>
            <person name="Schneider S.L."/>
            <person name="Sharp S."/>
            <person name="Smith T.C."/>
            <person name="Stanton J.D."/>
            <person name="Ullery H.E."/>
            <person name="Wilson R.J."/>
            <person name="Serrano M.G."/>
            <person name="Buck G."/>
            <person name="Lee V."/>
            <person name="Wang Y."/>
            <person name="Carvalho R."/>
            <person name="Voegtly L."/>
            <person name="Shi R."/>
            <person name="Duckworth R."/>
            <person name="Johnson A."/>
            <person name="Loviza R."/>
            <person name="Walstead R."/>
            <person name="Shah Z."/>
            <person name="Kiflezghi M."/>
            <person name="Wade K."/>
            <person name="Ball S.L."/>
            <person name="Bradley K.W."/>
            <person name="Asai D.J."/>
            <person name="Bowman C.A."/>
            <person name="Russell D.A."/>
            <person name="Pope W.H."/>
            <person name="Jacobs-Sera D."/>
            <person name="Hendrix R.W."/>
            <person name="Hatfull G.F."/>
        </authorList>
    </citation>
    <scope>NUCLEOTIDE SEQUENCE [LARGE SCALE GENOMIC DNA]</scope>
    <source>
        <strain evidence="3 4">DSM 27648</strain>
    </source>
</reference>
<keyword evidence="1" id="KW-0732">Signal</keyword>
<dbReference type="STRING" id="1391654.AKJ09_01355"/>
<dbReference type="PROSITE" id="PS51257">
    <property type="entry name" value="PROKAR_LIPOPROTEIN"/>
    <property type="match status" value="1"/>
</dbReference>
<dbReference type="OrthoDB" id="5524783at2"/>
<accession>A0A0K1PMQ8</accession>
<feature type="signal peptide" evidence="1">
    <location>
        <begin position="1"/>
        <end position="21"/>
    </location>
</feature>
<dbReference type="AlphaFoldDB" id="A0A0K1PMQ8"/>
<dbReference type="Proteomes" id="UP000064967">
    <property type="component" value="Chromosome"/>
</dbReference>
<evidence type="ECO:0000256" key="1">
    <source>
        <dbReference type="SAM" id="SignalP"/>
    </source>
</evidence>
<dbReference type="PANTHER" id="PTHR46534">
    <property type="entry name" value="IGGFC_BINDING DOMAIN-CONTAINING PROTEIN"/>
    <property type="match status" value="1"/>
</dbReference>
<feature type="domain" description="IgGFc-binding protein N-terminal" evidence="2">
    <location>
        <begin position="241"/>
        <end position="571"/>
    </location>
</feature>
<evidence type="ECO:0000313" key="4">
    <source>
        <dbReference type="Proteomes" id="UP000064967"/>
    </source>
</evidence>
<dbReference type="Pfam" id="PF17517">
    <property type="entry name" value="IgGFc_binding"/>
    <property type="match status" value="1"/>
</dbReference>
<dbReference type="PANTHER" id="PTHR46534:SF1">
    <property type="entry name" value="IGGFC-BINDING PROTEIN N-TERMINAL DOMAIN-CONTAINING PROTEIN"/>
    <property type="match status" value="1"/>
</dbReference>
<dbReference type="RefSeq" id="WP_146646248.1">
    <property type="nucleotide sequence ID" value="NZ_CP012333.1"/>
</dbReference>
<organism evidence="3 4">
    <name type="scientific">Labilithrix luteola</name>
    <dbReference type="NCBI Taxonomy" id="1391654"/>
    <lineage>
        <taxon>Bacteria</taxon>
        <taxon>Pseudomonadati</taxon>
        <taxon>Myxococcota</taxon>
        <taxon>Polyangia</taxon>
        <taxon>Polyangiales</taxon>
        <taxon>Labilitrichaceae</taxon>
        <taxon>Labilithrix</taxon>
    </lineage>
</organism>
<dbReference type="KEGG" id="llu:AKJ09_01355"/>
<gene>
    <name evidence="3" type="ORF">AKJ09_01355</name>
</gene>
<evidence type="ECO:0000313" key="3">
    <source>
        <dbReference type="EMBL" id="AKU94691.1"/>
    </source>
</evidence>
<feature type="chain" id="PRO_5005466294" description="IgGFc-binding protein N-terminal domain-containing protein" evidence="1">
    <location>
        <begin position="22"/>
        <end position="598"/>
    </location>
</feature>
<keyword evidence="4" id="KW-1185">Reference proteome</keyword>
<name>A0A0K1PMQ8_9BACT</name>
<protein>
    <recommendedName>
        <fullName evidence="2">IgGFc-binding protein N-terminal domain-containing protein</fullName>
    </recommendedName>
</protein>
<dbReference type="EMBL" id="CP012333">
    <property type="protein sequence ID" value="AKU94691.1"/>
    <property type="molecule type" value="Genomic_DNA"/>
</dbReference>
<evidence type="ECO:0000259" key="2">
    <source>
        <dbReference type="Pfam" id="PF17517"/>
    </source>
</evidence>
<proteinExistence type="predicted"/>
<sequence>MRRIAFMGIVGAAIAASVVIACGHKSGFEPSDNGSFTLDASVTPDTPVCGRQCSIDGRSVIDGCTGETVETCSDDQACGAAVCQEPCAAAAAEQSSNGCEFYLQEPLYSKSFGQSCYAAFIVNTSNRPVDFTLERDGTVLDISKAVVSTKPGDSTLIPHEGPIAPGESVIVFVSDRGANGPVVKVLGATPIACPTGIVAASYAYPGPDGTGVGPSFHLKSSLPVALASIYPYGGALSFLPSATLHLPVTSWAKENILINGWEGYYNSGYHPWPGAQIVASDDTDLTIVPTRDVQDGEGIVGTPAHVPATYHLAKGQYLQIAQEAELSGTLLYATKPVGVFGGHTAPWVPTSSCCADILNQQIPAFEQWGNEYVGVGYRPRLGNEAELMPYRIVAARDGTKLDYDPTIPAGAPTTLSAGEVATFVAPTGAPFVVRTQDADHPIYVAAYMSSGNGGGLVGAQSFGGRGDPEFVNVIPAGQYLNSYSFFADPTYDETSLVVVRQKTNGKFEDVWLECADNLTGFKPVGTRGEFEWMRVDLTRNHGPGQAFDHSQCTSGLQRMHSAGPFTATIWGWASYASYAYPGGMAQRKLVPNALPPVH</sequence>
<dbReference type="InterPro" id="IPR035234">
    <property type="entry name" value="IgGFc-bd_N"/>
</dbReference>